<feature type="transmembrane region" description="Helical" evidence="1">
    <location>
        <begin position="397"/>
        <end position="425"/>
    </location>
</feature>
<feature type="transmembrane region" description="Helical" evidence="1">
    <location>
        <begin position="308"/>
        <end position="328"/>
    </location>
</feature>
<sequence length="464" mass="48829">MVAIVALGAAGLAAPTVAAHGGSLGASARESVTVPTWLFLLTGGAVVGASFLLASFVTDRRLVEEIHGWRASLPFPGRRTLASIARVGGVLGVACVVAIGYVGPQNGLSNLAILVVWVGWWAGYTMSAYLLGETWSTVNPWRTLAEVLPSLDRSLPSVGAWPAVVGLLTLIWIEVVSPLADDPALLSTVVVGYSVVTLAGAIVYGPDHWFDRVDPIAAVFSYYGHVAPVVTAKSGDARRDSEHPEDANSVALRLPGVGLTRADLVTDSSEVAFVVALLWSTTYDGFVATPAWESLIAPLVEMGVPAHLIYPSALAAGFVVFLGVYRLAARVARSTGETYLAADALARRFAPPLIAIAAGYHLAHYLAYFLSLAPVLATVLPSPLSPPAVVPVYSLPGWFGAIPVASVLAGHLLAIWIAHAAAFDLFPGRLQAIRSQYPVTLVMVAYTMTSLWIVTQPTVQPPFL</sequence>
<dbReference type="Proteomes" id="UP000003861">
    <property type="component" value="Unassembled WGS sequence"/>
</dbReference>
<keyword evidence="1" id="KW-0812">Transmembrane</keyword>
<reference evidence="3 4" key="2">
    <citation type="journal article" date="2013" name="PLoS ONE">
        <title>INDIGO - INtegrated Data Warehouse of MIcrobial GenOmes with Examples from the Red Sea Extremophiles.</title>
        <authorList>
            <person name="Alam I."/>
            <person name="Antunes A."/>
            <person name="Kamau A.A."/>
            <person name="Ba Alawi W."/>
            <person name="Kalkatawi M."/>
            <person name="Stingl U."/>
            <person name="Bajic V.B."/>
        </authorList>
    </citation>
    <scope>NUCLEOTIDE SEQUENCE [LARGE SCALE GENOMIC DNA]</scope>
    <source>
        <strain evidence="3 4">SARL4B</strain>
    </source>
</reference>
<feature type="transmembrane region" description="Helical" evidence="1">
    <location>
        <begin position="271"/>
        <end position="288"/>
    </location>
</feature>
<dbReference type="KEGG" id="hti:HTIA_0487"/>
<feature type="transmembrane region" description="Helical" evidence="1">
    <location>
        <begin position="153"/>
        <end position="173"/>
    </location>
</feature>
<dbReference type="Proteomes" id="UP000015381">
    <property type="component" value="Chromosome I"/>
</dbReference>
<proteinExistence type="predicted"/>
<gene>
    <name evidence="3" type="ORF">HLRTI_000079</name>
    <name evidence="2" type="ORF">HTIA_0487</name>
</gene>
<evidence type="ECO:0000313" key="5">
    <source>
        <dbReference type="Proteomes" id="UP000015381"/>
    </source>
</evidence>
<dbReference type="STRING" id="1033806.HTIA_0487"/>
<dbReference type="AlphaFoldDB" id="F7PN04"/>
<dbReference type="HOGENOM" id="CLU_030480_0_0_2"/>
<feature type="transmembrane region" description="Helical" evidence="1">
    <location>
        <begin position="437"/>
        <end position="455"/>
    </location>
</feature>
<evidence type="ECO:0000256" key="1">
    <source>
        <dbReference type="SAM" id="Phobius"/>
    </source>
</evidence>
<keyword evidence="5" id="KW-1185">Reference proteome</keyword>
<dbReference type="EMBL" id="HF571520">
    <property type="protein sequence ID" value="CCQ32632.1"/>
    <property type="molecule type" value="Genomic_DNA"/>
</dbReference>
<reference evidence="2 5" key="3">
    <citation type="journal article" date="2014" name="Environ. Microbiol.">
        <title>Halorhabdus tiamatea: proteogenomics and glycosidase activity measurements identify the first cultivated euryarchaeon from a deep-sea anoxic brine lake as potential polysaccharide degrader.</title>
        <authorList>
            <person name="Werner J."/>
            <person name="Ferrer M."/>
            <person name="Michel G."/>
            <person name="Mann A.J."/>
            <person name="Huang S."/>
            <person name="Juarez S."/>
            <person name="Ciordia S."/>
            <person name="Albar J.P."/>
            <person name="Alcaide M."/>
            <person name="La Cono V."/>
            <person name="Yakimov M.M."/>
            <person name="Antunes A."/>
            <person name="Taborda M."/>
            <person name="Da Costa M.S."/>
            <person name="Amann R.I."/>
            <person name="Gloeckner F.O."/>
            <person name="Golyshina O.V."/>
            <person name="Golyshin P.N."/>
            <person name="Teeling H."/>
        </authorList>
    </citation>
    <scope>NUCLEOTIDE SEQUENCE [LARGE SCALE GENOMIC DNA]</scope>
    <source>
        <strain evidence="5">SARL4B</strain>
        <strain evidence="2">Type strain: SARL4B</strain>
    </source>
</reference>
<evidence type="ECO:0000313" key="3">
    <source>
        <dbReference type="EMBL" id="ERJ07710.1"/>
    </source>
</evidence>
<evidence type="ECO:0000313" key="2">
    <source>
        <dbReference type="EMBL" id="CCQ32632.1"/>
    </source>
</evidence>
<evidence type="ECO:0000313" key="4">
    <source>
        <dbReference type="Proteomes" id="UP000003861"/>
    </source>
</evidence>
<dbReference type="PATRIC" id="fig|1033806.12.peg.484"/>
<name>F7PN04_9EURY</name>
<feature type="transmembrane region" description="Helical" evidence="1">
    <location>
        <begin position="108"/>
        <end position="132"/>
    </location>
</feature>
<dbReference type="EMBL" id="AFNT02000001">
    <property type="protein sequence ID" value="ERJ07710.1"/>
    <property type="molecule type" value="Genomic_DNA"/>
</dbReference>
<feature type="transmembrane region" description="Helical" evidence="1">
    <location>
        <begin position="349"/>
        <end position="377"/>
    </location>
</feature>
<accession>F7PN04</accession>
<feature type="transmembrane region" description="Helical" evidence="1">
    <location>
        <begin position="34"/>
        <end position="58"/>
    </location>
</feature>
<keyword evidence="1" id="KW-0472">Membrane</keyword>
<protein>
    <submittedName>
        <fullName evidence="2">Conserved hypothetical membrane protein</fullName>
    </submittedName>
</protein>
<dbReference type="eggNOG" id="arCOG02771">
    <property type="taxonomic scope" value="Archaea"/>
</dbReference>
<organism evidence="3 4">
    <name type="scientific">Halorhabdus tiamatea SARL4B</name>
    <dbReference type="NCBI Taxonomy" id="1033806"/>
    <lineage>
        <taxon>Archaea</taxon>
        <taxon>Methanobacteriati</taxon>
        <taxon>Methanobacteriota</taxon>
        <taxon>Stenosarchaea group</taxon>
        <taxon>Halobacteria</taxon>
        <taxon>Halobacteriales</taxon>
        <taxon>Haloarculaceae</taxon>
        <taxon>Halorhabdus</taxon>
    </lineage>
</organism>
<keyword evidence="1" id="KW-1133">Transmembrane helix</keyword>
<reference evidence="3 4" key="1">
    <citation type="journal article" date="2011" name="J. Bacteriol.">
        <title>Genome sequence of Halorhabdus tiamatea, the first archaeon isolated from a deep-sea anoxic brine lake.</title>
        <authorList>
            <person name="Antunes A."/>
            <person name="Alam I."/>
            <person name="Bajic V.B."/>
            <person name="Stingl U."/>
        </authorList>
    </citation>
    <scope>NUCLEOTIDE SEQUENCE [LARGE SCALE GENOMIC DNA]</scope>
    <source>
        <strain evidence="3 4">SARL4B</strain>
    </source>
</reference>
<feature type="transmembrane region" description="Helical" evidence="1">
    <location>
        <begin position="185"/>
        <end position="204"/>
    </location>
</feature>
<feature type="transmembrane region" description="Helical" evidence="1">
    <location>
        <begin position="79"/>
        <end position="102"/>
    </location>
</feature>